<dbReference type="PROSITE" id="PS51257">
    <property type="entry name" value="PROKAR_LIPOPROTEIN"/>
    <property type="match status" value="1"/>
</dbReference>
<proteinExistence type="predicted"/>
<dbReference type="EMBL" id="UGTF01000002">
    <property type="protein sequence ID" value="SUB89911.1"/>
    <property type="molecule type" value="Genomic_DNA"/>
</dbReference>
<gene>
    <name evidence="1" type="ORF">NCTC11632_02042</name>
</gene>
<name>A0A379EBZ4_9PORP</name>
<reference evidence="1 2" key="1">
    <citation type="submission" date="2018-06" db="EMBL/GenBank/DDBJ databases">
        <authorList>
            <consortium name="Pathogen Informatics"/>
            <person name="Doyle S."/>
        </authorList>
    </citation>
    <scope>NUCLEOTIDE SEQUENCE [LARGE SCALE GENOMIC DNA]</scope>
    <source>
        <strain evidence="1 2">NCTC11632</strain>
    </source>
</reference>
<protein>
    <submittedName>
        <fullName evidence="1">Uncharacterized protein</fullName>
    </submittedName>
</protein>
<dbReference type="Proteomes" id="UP000254156">
    <property type="component" value="Unassembled WGS sequence"/>
</dbReference>
<evidence type="ECO:0000313" key="1">
    <source>
        <dbReference type="EMBL" id="SUB89911.1"/>
    </source>
</evidence>
<accession>A0A379EBZ4</accession>
<sequence>MNFNKILVFIGGLFLLFLTACSKDVPDFSDGLTPEGTPITISFGGYVDGISEALLRNGDSDLAGIKDLRMLVFDENRHFLYSCKPVLSGTLDTDNLPASSHLPDGNKGTITKMRKFQVSLISSNKKRYIHFISNYDWQNFSPDYLLEGKDAGDIIAGLTTTSFIFWREIELNKIEDLEGKAVKLLRNHARISVELKSGGIQDFEYLGYKVYNTYDRGTVAPFIFDESSLTYEFPKNPDKPTIPADVQIKNIPSVFSKDFCDVFERFNSNSKEQSPLFVIVKGRFKNMESYYKIDLKKVSTNPKGVTTLYDIVRNCHYRIQINAVNSRGYSSPEKAAKEPASNNFFASVNLSEFPAISDGTHKLSVSSLGGTFVGINPLSPKTFEATVEYDGGNDKIKVYPDWKPDRYMGECKFTKTGANTGKITVKIKETPDDRELTYRVNIVAEGSDMSRQMVFTLRFPYQFEAKLNSKGANVNSKVVISFKVPPRMPKTAVPFDVYVETKELTPDVSSGYNNGMLVVVREGKYFYRYTVKSDAELGKTINLNFLRNENGKSETITLFSELYELQTVYLPAN</sequence>
<organism evidence="1 2">
    <name type="scientific">Porphyromonas macacae</name>
    <dbReference type="NCBI Taxonomy" id="28115"/>
    <lineage>
        <taxon>Bacteria</taxon>
        <taxon>Pseudomonadati</taxon>
        <taxon>Bacteroidota</taxon>
        <taxon>Bacteroidia</taxon>
        <taxon>Bacteroidales</taxon>
        <taxon>Porphyromonadaceae</taxon>
        <taxon>Porphyromonas</taxon>
    </lineage>
</organism>
<dbReference type="AlphaFoldDB" id="A0A379EBZ4"/>
<evidence type="ECO:0000313" key="2">
    <source>
        <dbReference type="Proteomes" id="UP000254156"/>
    </source>
</evidence>